<organism evidence="8 9">
    <name type="scientific">Pantoea phage vB_PagM_LIET2</name>
    <dbReference type="NCBI Taxonomy" id="2508071"/>
    <lineage>
        <taxon>Viruses</taxon>
        <taxon>Duplodnaviria</taxon>
        <taxon>Heunggongvirae</taxon>
        <taxon>Uroviricota</taxon>
        <taxon>Caudoviricetes</taxon>
        <taxon>Lietduovirus</taxon>
        <taxon>Lietduovirus LIET2</taxon>
    </lineage>
</organism>
<protein>
    <submittedName>
        <fullName evidence="8">Adhesin</fullName>
    </submittedName>
</protein>
<keyword evidence="4" id="KW-0732">Signal</keyword>
<keyword evidence="3" id="KW-0812">Transmembrane</keyword>
<proteinExistence type="predicted"/>
<dbReference type="Proteomes" id="UP000289486">
    <property type="component" value="Segment"/>
</dbReference>
<evidence type="ECO:0000313" key="8">
    <source>
        <dbReference type="EMBL" id="QAX92379.1"/>
    </source>
</evidence>
<dbReference type="SUPFAM" id="SSF54523">
    <property type="entry name" value="Pili subunits"/>
    <property type="match status" value="1"/>
</dbReference>
<name>A0A411AWB8_9CAUD</name>
<keyword evidence="9" id="KW-1185">Reference proteome</keyword>
<reference evidence="8 9" key="1">
    <citation type="submission" date="2019-01" db="EMBL/GenBank/DDBJ databases">
        <title>Complete genome sequence of Pantoea phage vB_PagM_LIET2.</title>
        <authorList>
            <person name="Truncaite L."/>
            <person name="Simoliuniene M."/>
            <person name="Kazlauskas D."/>
            <person name="Meskys R."/>
            <person name="Simoliunas E."/>
        </authorList>
    </citation>
    <scope>NUCLEOTIDE SEQUENCE [LARGE SCALE GENOMIC DNA]</scope>
</reference>
<evidence type="ECO:0000259" key="7">
    <source>
        <dbReference type="Pfam" id="PF03895"/>
    </source>
</evidence>
<keyword evidence="2" id="KW-1134">Transmembrane beta strand</keyword>
<feature type="domain" description="Trimeric autotransporter adhesin YadA-like C-terminal membrane anchor" evidence="7">
    <location>
        <begin position="365"/>
        <end position="424"/>
    </location>
</feature>
<evidence type="ECO:0000256" key="6">
    <source>
        <dbReference type="ARBA" id="ARBA00023237"/>
    </source>
</evidence>
<dbReference type="Gene3D" id="3.30.1300.30">
    <property type="entry name" value="GSPII I/J protein-like"/>
    <property type="match status" value="1"/>
</dbReference>
<dbReference type="InterPro" id="IPR005594">
    <property type="entry name" value="YadA_C"/>
</dbReference>
<evidence type="ECO:0000256" key="5">
    <source>
        <dbReference type="ARBA" id="ARBA00023136"/>
    </source>
</evidence>
<sequence length="425" mass="45317">MTTCDSLITIFINGDRGRPLKPTGTTMKKSLLAVAVFAVFATSASAHNLPTSYDLVQDGRIGSLADRAGSAQNSADAAYALANTKYTEGAGKALELEVKNKVSQADFKADQQRQDNITNSIGGQVTILNGQMKGVNQTIADNTAAQAKTDAGQDRRIDNNDAKIGVVQGEVQENRQNIQAGAVRMDGIEKQAGVLDQRVGGTEVRLDKAEGGIREVNTQMTSDRQQRVDGDVALNTRIEQEQSNRATQDRVITDRVRKEETNRATADAGLSARIDTKVDNGVFTQRSAVVDQRFVDTQQRIDTNKAEQAKVNKAVASTLDNHEQRLSAVEQNTNSKFANIDKRIDEVKDEAHAGAASAMAQANIPQVMEAGEFGVGAGAGTYAGESAVAVGASFAPQQNLVFKATVSTDTQHNFGAGAGVMVSFR</sequence>
<keyword evidence="5" id="KW-0472">Membrane</keyword>
<dbReference type="EMBL" id="MK388689">
    <property type="protein sequence ID" value="QAX92379.1"/>
    <property type="molecule type" value="Genomic_DNA"/>
</dbReference>
<comment type="subcellular location">
    <subcellularLocation>
        <location evidence="1">Cell outer membrane</location>
    </subcellularLocation>
</comment>
<evidence type="ECO:0000256" key="1">
    <source>
        <dbReference type="ARBA" id="ARBA00004442"/>
    </source>
</evidence>
<gene>
    <name evidence="8" type="ORF">LIET2_gp127</name>
</gene>
<dbReference type="Pfam" id="PF03895">
    <property type="entry name" value="YadA_anchor"/>
    <property type="match status" value="1"/>
</dbReference>
<dbReference type="InterPro" id="IPR045584">
    <property type="entry name" value="Pilin-like"/>
</dbReference>
<accession>A0A411AWB8</accession>
<evidence type="ECO:0000256" key="3">
    <source>
        <dbReference type="ARBA" id="ARBA00022692"/>
    </source>
</evidence>
<evidence type="ECO:0000313" key="9">
    <source>
        <dbReference type="Proteomes" id="UP000289486"/>
    </source>
</evidence>
<evidence type="ECO:0000256" key="4">
    <source>
        <dbReference type="ARBA" id="ARBA00022729"/>
    </source>
</evidence>
<keyword evidence="6" id="KW-0998">Cell outer membrane</keyword>
<evidence type="ECO:0000256" key="2">
    <source>
        <dbReference type="ARBA" id="ARBA00022452"/>
    </source>
</evidence>